<proteinExistence type="predicted"/>
<dbReference type="GO" id="GO:0020037">
    <property type="term" value="F:heme binding"/>
    <property type="evidence" value="ECO:0007669"/>
    <property type="project" value="InterPro"/>
</dbReference>
<gene>
    <name evidence="9" type="ORF">NA2_08339</name>
</gene>
<dbReference type="InterPro" id="IPR002327">
    <property type="entry name" value="Cyt_c_1A/1B"/>
</dbReference>
<evidence type="ECO:0000313" key="9">
    <source>
        <dbReference type="EMBL" id="EKF19486.1"/>
    </source>
</evidence>
<keyword evidence="5 6" id="KW-0408">Iron</keyword>
<protein>
    <submittedName>
        <fullName evidence="9">Cytochrome c, class I</fullName>
    </submittedName>
</protein>
<keyword evidence="1" id="KW-0813">Transport</keyword>
<dbReference type="RefSeq" id="WP_008596164.1">
    <property type="nucleotide sequence ID" value="NZ_AMRM01000007.1"/>
</dbReference>
<dbReference type="InterPro" id="IPR036909">
    <property type="entry name" value="Cyt_c-like_dom_sf"/>
</dbReference>
<dbReference type="InterPro" id="IPR009056">
    <property type="entry name" value="Cyt_c-like_dom"/>
</dbReference>
<dbReference type="GO" id="GO:0009055">
    <property type="term" value="F:electron transfer activity"/>
    <property type="evidence" value="ECO:0007669"/>
    <property type="project" value="InterPro"/>
</dbReference>
<evidence type="ECO:0000256" key="5">
    <source>
        <dbReference type="ARBA" id="ARBA00023004"/>
    </source>
</evidence>
<dbReference type="GO" id="GO:0046872">
    <property type="term" value="F:metal ion binding"/>
    <property type="evidence" value="ECO:0007669"/>
    <property type="project" value="UniProtKB-KW"/>
</dbReference>
<name>K2MBF4_9HYPH</name>
<dbReference type="SUPFAM" id="SSF46626">
    <property type="entry name" value="Cytochrome c"/>
    <property type="match status" value="1"/>
</dbReference>
<evidence type="ECO:0000256" key="4">
    <source>
        <dbReference type="ARBA" id="ARBA00022982"/>
    </source>
</evidence>
<evidence type="ECO:0000256" key="1">
    <source>
        <dbReference type="ARBA" id="ARBA00022448"/>
    </source>
</evidence>
<evidence type="ECO:0000256" key="2">
    <source>
        <dbReference type="ARBA" id="ARBA00022617"/>
    </source>
</evidence>
<comment type="caution">
    <text evidence="9">The sequence shown here is derived from an EMBL/GenBank/DDBJ whole genome shotgun (WGS) entry which is preliminary data.</text>
</comment>
<dbReference type="PANTHER" id="PTHR11961">
    <property type="entry name" value="CYTOCHROME C"/>
    <property type="match status" value="1"/>
</dbReference>
<dbReference type="PATRIC" id="fig|391937.3.peg.1714"/>
<evidence type="ECO:0000256" key="7">
    <source>
        <dbReference type="SAM" id="MobiDB-lite"/>
    </source>
</evidence>
<keyword evidence="2 6" id="KW-0349">Heme</keyword>
<dbReference type="AlphaFoldDB" id="K2MBF4"/>
<dbReference type="Proteomes" id="UP000006786">
    <property type="component" value="Unassembled WGS sequence"/>
</dbReference>
<evidence type="ECO:0000313" key="10">
    <source>
        <dbReference type="Proteomes" id="UP000006786"/>
    </source>
</evidence>
<dbReference type="EMBL" id="AMRM01000007">
    <property type="protein sequence ID" value="EKF19486.1"/>
    <property type="molecule type" value="Genomic_DNA"/>
</dbReference>
<dbReference type="PRINTS" id="PR00604">
    <property type="entry name" value="CYTCHRMECIAB"/>
</dbReference>
<reference evidence="9 10" key="1">
    <citation type="journal article" date="2012" name="J. Bacteriol.">
        <title>Genome Sequence of Nitratireductor pacificus Type Strain pht-3B.</title>
        <authorList>
            <person name="Lai Q."/>
            <person name="Li G."/>
            <person name="Shao Z."/>
        </authorList>
    </citation>
    <scope>NUCLEOTIDE SEQUENCE [LARGE SCALE GENOMIC DNA]</scope>
    <source>
        <strain evidence="10">pht-3B</strain>
    </source>
</reference>
<organism evidence="9 10">
    <name type="scientific">Nitratireductor pacificus pht-3B</name>
    <dbReference type="NCBI Taxonomy" id="391937"/>
    <lineage>
        <taxon>Bacteria</taxon>
        <taxon>Pseudomonadati</taxon>
        <taxon>Pseudomonadota</taxon>
        <taxon>Alphaproteobacteria</taxon>
        <taxon>Hyphomicrobiales</taxon>
        <taxon>Phyllobacteriaceae</taxon>
        <taxon>Nitratireductor</taxon>
    </lineage>
</organism>
<feature type="domain" description="Cytochrome c" evidence="8">
    <location>
        <begin position="71"/>
        <end position="175"/>
    </location>
</feature>
<keyword evidence="3 6" id="KW-0479">Metal-binding</keyword>
<feature type="region of interest" description="Disordered" evidence="7">
    <location>
        <begin position="183"/>
        <end position="233"/>
    </location>
</feature>
<evidence type="ECO:0000256" key="6">
    <source>
        <dbReference type="PROSITE-ProRule" id="PRU00433"/>
    </source>
</evidence>
<accession>K2MBF4</accession>
<dbReference type="eggNOG" id="COG3474">
    <property type="taxonomic scope" value="Bacteria"/>
</dbReference>
<dbReference type="OrthoDB" id="9805828at2"/>
<sequence>MNSFELNKILGALLGVVFVIFSVSILSDAIFHAPAPETPGYAIAVADDGADGGDASEEAGPEPIGPLLASADASKGEAIFKRCQACHTMEDGGANKVGPNLWEIVDRPIAGHEGFSYSAAMKEFSEGGSKLWTYDNLDHFLTSPKGFVSGTAMAFAGLKKIEDRANLIAFLREHAATPVALPAAEAAAPAEEAPAEGAPAEGAPADAAPAETAPAGEAPAGEAPATEGATSGG</sequence>
<dbReference type="Pfam" id="PF00034">
    <property type="entry name" value="Cytochrom_C"/>
    <property type="match status" value="1"/>
</dbReference>
<dbReference type="PROSITE" id="PS51007">
    <property type="entry name" value="CYTC"/>
    <property type="match status" value="1"/>
</dbReference>
<keyword evidence="10" id="KW-1185">Reference proteome</keyword>
<keyword evidence="4" id="KW-0249">Electron transport</keyword>
<evidence type="ECO:0000259" key="8">
    <source>
        <dbReference type="PROSITE" id="PS51007"/>
    </source>
</evidence>
<dbReference type="Gene3D" id="1.10.760.10">
    <property type="entry name" value="Cytochrome c-like domain"/>
    <property type="match status" value="1"/>
</dbReference>
<evidence type="ECO:0000256" key="3">
    <source>
        <dbReference type="ARBA" id="ARBA00022723"/>
    </source>
</evidence>
<dbReference type="STRING" id="391937.NA2_08339"/>